<feature type="non-terminal residue" evidence="1">
    <location>
        <position position="1"/>
    </location>
</feature>
<gene>
    <name evidence="1" type="ORF">ACOLOM_LOCUS14485</name>
</gene>
<evidence type="ECO:0000313" key="1">
    <source>
        <dbReference type="EMBL" id="CAG8784611.1"/>
    </source>
</evidence>
<evidence type="ECO:0000313" key="2">
    <source>
        <dbReference type="Proteomes" id="UP000789525"/>
    </source>
</evidence>
<organism evidence="1 2">
    <name type="scientific">Acaulospora colombiana</name>
    <dbReference type="NCBI Taxonomy" id="27376"/>
    <lineage>
        <taxon>Eukaryota</taxon>
        <taxon>Fungi</taxon>
        <taxon>Fungi incertae sedis</taxon>
        <taxon>Mucoromycota</taxon>
        <taxon>Glomeromycotina</taxon>
        <taxon>Glomeromycetes</taxon>
        <taxon>Diversisporales</taxon>
        <taxon>Acaulosporaceae</taxon>
        <taxon>Acaulospora</taxon>
    </lineage>
</organism>
<dbReference type="Proteomes" id="UP000789525">
    <property type="component" value="Unassembled WGS sequence"/>
</dbReference>
<comment type="caution">
    <text evidence="1">The sequence shown here is derived from an EMBL/GenBank/DDBJ whole genome shotgun (WGS) entry which is preliminary data.</text>
</comment>
<dbReference type="EMBL" id="CAJVPT010074777">
    <property type="protein sequence ID" value="CAG8784611.1"/>
    <property type="molecule type" value="Genomic_DNA"/>
</dbReference>
<accession>A0ACA9RAL0</accession>
<proteinExistence type="predicted"/>
<protein>
    <submittedName>
        <fullName evidence="1">7041_t:CDS:1</fullName>
    </submittedName>
</protein>
<keyword evidence="2" id="KW-1185">Reference proteome</keyword>
<sequence length="124" mass="13796">LKQYLVELVLSEREAVNVKEESWWFEDEHGGVVKWNWPIGLLYDIYVSSKTVALAAVHPPSSSPGLQPAVHPQPTIPLRLTLHLVPMGGSDKTPSHSLPSAANQEALKQSFMAQLKEADFLRWG</sequence>
<name>A0ACA9RAL0_9GLOM</name>
<feature type="non-terminal residue" evidence="1">
    <location>
        <position position="124"/>
    </location>
</feature>
<reference evidence="1" key="1">
    <citation type="submission" date="2021-06" db="EMBL/GenBank/DDBJ databases">
        <authorList>
            <person name="Kallberg Y."/>
            <person name="Tangrot J."/>
            <person name="Rosling A."/>
        </authorList>
    </citation>
    <scope>NUCLEOTIDE SEQUENCE</scope>
    <source>
        <strain evidence="1">CL356</strain>
    </source>
</reference>